<sequence>MTTRTPDILRRAADFISHHARPLDAALYNHAFENAPADDALNQLARYQNADGGFGHALEPDFRLPDASPLATTVALQITTTLNTPAGHPIVRNAIQYLLDTRDTSTNSWPATPPAVDHHPRAPWWDYKPPVSFDKDHELWPNPTLEIIGHLNRYAPDADTTLLNILNNHAMLWLHMTDKPEPHALLCAQRYAQTLTGDNARRASQRITAMALAVTATNPDDWHHYGPQPLWFCHTPDHPLATTFGDALDANLDFLINQQSPDGSWQPAWQWNQHEETWLTAKQEWAGHLTLHNLKILKTFNRLP</sequence>
<gene>
    <name evidence="1" type="ORF">Pan265_02360</name>
</gene>
<keyword evidence="2" id="KW-1185">Reference proteome</keyword>
<dbReference type="InterPro" id="IPR008930">
    <property type="entry name" value="Terpenoid_cyclase/PrenylTrfase"/>
</dbReference>
<evidence type="ECO:0000313" key="1">
    <source>
        <dbReference type="EMBL" id="QDU70409.1"/>
    </source>
</evidence>
<name>A0A518BTX2_9BACT</name>
<dbReference type="EMBL" id="CP036280">
    <property type="protein sequence ID" value="QDU70409.1"/>
    <property type="molecule type" value="Genomic_DNA"/>
</dbReference>
<reference evidence="1 2" key="1">
    <citation type="submission" date="2019-02" db="EMBL/GenBank/DDBJ databases">
        <title>Deep-cultivation of Planctomycetes and their phenomic and genomic characterization uncovers novel biology.</title>
        <authorList>
            <person name="Wiegand S."/>
            <person name="Jogler M."/>
            <person name="Boedeker C."/>
            <person name="Pinto D."/>
            <person name="Vollmers J."/>
            <person name="Rivas-Marin E."/>
            <person name="Kohn T."/>
            <person name="Peeters S.H."/>
            <person name="Heuer A."/>
            <person name="Rast P."/>
            <person name="Oberbeckmann S."/>
            <person name="Bunk B."/>
            <person name="Jeske O."/>
            <person name="Meyerdierks A."/>
            <person name="Storesund J.E."/>
            <person name="Kallscheuer N."/>
            <person name="Luecker S."/>
            <person name="Lage O.M."/>
            <person name="Pohl T."/>
            <person name="Merkel B.J."/>
            <person name="Hornburger P."/>
            <person name="Mueller R.-W."/>
            <person name="Bruemmer F."/>
            <person name="Labrenz M."/>
            <person name="Spormann A.M."/>
            <person name="Op den Camp H."/>
            <person name="Overmann J."/>
            <person name="Amann R."/>
            <person name="Jetten M.S.M."/>
            <person name="Mascher T."/>
            <person name="Medema M.H."/>
            <person name="Devos D.P."/>
            <person name="Kaster A.-K."/>
            <person name="Ovreas L."/>
            <person name="Rohde M."/>
            <person name="Galperin M.Y."/>
            <person name="Jogler C."/>
        </authorList>
    </citation>
    <scope>NUCLEOTIDE SEQUENCE [LARGE SCALE GENOMIC DNA]</scope>
    <source>
        <strain evidence="1 2">Pan265</strain>
    </source>
</reference>
<dbReference type="Proteomes" id="UP000320386">
    <property type="component" value="Chromosome"/>
</dbReference>
<evidence type="ECO:0000313" key="2">
    <source>
        <dbReference type="Proteomes" id="UP000320386"/>
    </source>
</evidence>
<organism evidence="1 2">
    <name type="scientific">Mucisphaera calidilacus</name>
    <dbReference type="NCBI Taxonomy" id="2527982"/>
    <lineage>
        <taxon>Bacteria</taxon>
        <taxon>Pseudomonadati</taxon>
        <taxon>Planctomycetota</taxon>
        <taxon>Phycisphaerae</taxon>
        <taxon>Phycisphaerales</taxon>
        <taxon>Phycisphaeraceae</taxon>
        <taxon>Mucisphaera</taxon>
    </lineage>
</organism>
<dbReference type="SUPFAM" id="SSF48239">
    <property type="entry name" value="Terpenoid cyclases/Protein prenyltransferases"/>
    <property type="match status" value="1"/>
</dbReference>
<dbReference type="Gene3D" id="1.50.10.20">
    <property type="match status" value="1"/>
</dbReference>
<dbReference type="OrthoDB" id="156283at2"/>
<protein>
    <submittedName>
        <fullName evidence="1">Uncharacterized protein</fullName>
    </submittedName>
</protein>
<dbReference type="KEGG" id="mcad:Pan265_02360"/>
<dbReference type="RefSeq" id="WP_145444486.1">
    <property type="nucleotide sequence ID" value="NZ_CP036280.1"/>
</dbReference>
<proteinExistence type="predicted"/>
<accession>A0A518BTX2</accession>
<dbReference type="AlphaFoldDB" id="A0A518BTX2"/>